<dbReference type="AlphaFoldDB" id="A0A125TZD6"/>
<evidence type="ECO:0008006" key="5">
    <source>
        <dbReference type="Google" id="ProtNLM"/>
    </source>
</evidence>
<evidence type="ECO:0000256" key="2">
    <source>
        <dbReference type="SAM" id="SignalP"/>
    </source>
</evidence>
<evidence type="ECO:0000313" key="3">
    <source>
        <dbReference type="EMBL" id="KWS02020.1"/>
    </source>
</evidence>
<comment type="caution">
    <text evidence="3">The sequence shown here is derived from an EMBL/GenBank/DDBJ whole genome shotgun (WGS) entry which is preliminary data.</text>
</comment>
<evidence type="ECO:0000256" key="1">
    <source>
        <dbReference type="SAM" id="MobiDB-lite"/>
    </source>
</evidence>
<reference evidence="3 4" key="1">
    <citation type="journal article" date="2014" name="Genome Announc.">
        <title>Draft Genome Sequence of Lysobacter capsici AZ78, a Bacterium Antagonistic to Plant-Pathogenic Oomycetes.</title>
        <authorList>
            <person name="Puopolo G."/>
            <person name="Sonego P."/>
            <person name="Engelen K."/>
            <person name="Pertot I."/>
        </authorList>
    </citation>
    <scope>NUCLEOTIDE SEQUENCE [LARGE SCALE GENOMIC DNA]</scope>
    <source>
        <strain evidence="3 4">AZ78</strain>
    </source>
</reference>
<keyword evidence="2" id="KW-0732">Signal</keyword>
<keyword evidence="4" id="KW-1185">Reference proteome</keyword>
<proteinExistence type="predicted"/>
<accession>A0A125TZD6</accession>
<dbReference type="RefSeq" id="WP_036105707.1">
    <property type="nucleotide sequence ID" value="NZ_JAJA02000003.1"/>
</dbReference>
<evidence type="ECO:0000313" key="4">
    <source>
        <dbReference type="Proteomes" id="UP000023435"/>
    </source>
</evidence>
<sequence length="170" mass="18789">MRYFKLVLLLTLLLSAPLQAKPPYIELEQRLTPEQLREVGLSAEQLATLNRMLREADAKSTTTIAESAPQASDGPQVGAGAPPVRAPGTGQFIGLNDEPIKSRLKHDVSGWEPGTVFELENGQQWKVLKGSMKLKKPMVTPEIVVVPGVAGRWFMQVDEDMPKARVYRID</sequence>
<feature type="chain" id="PRO_5007180273" description="Secreted protein" evidence="2">
    <location>
        <begin position="21"/>
        <end position="170"/>
    </location>
</feature>
<name>A0A125TZD6_9GAMM</name>
<feature type="signal peptide" evidence="2">
    <location>
        <begin position="1"/>
        <end position="20"/>
    </location>
</feature>
<dbReference type="Proteomes" id="UP000023435">
    <property type="component" value="Unassembled WGS sequence"/>
</dbReference>
<feature type="region of interest" description="Disordered" evidence="1">
    <location>
        <begin position="58"/>
        <end position="88"/>
    </location>
</feature>
<organism evidence="3 4">
    <name type="scientific">Lysobacter capsici AZ78</name>
    <dbReference type="NCBI Taxonomy" id="1444315"/>
    <lineage>
        <taxon>Bacteria</taxon>
        <taxon>Pseudomonadati</taxon>
        <taxon>Pseudomonadota</taxon>
        <taxon>Gammaproteobacteria</taxon>
        <taxon>Lysobacterales</taxon>
        <taxon>Lysobacteraceae</taxon>
        <taxon>Lysobacter</taxon>
    </lineage>
</organism>
<dbReference type="EMBL" id="JAJA02000003">
    <property type="protein sequence ID" value="KWS02020.1"/>
    <property type="molecule type" value="Genomic_DNA"/>
</dbReference>
<protein>
    <recommendedName>
        <fullName evidence="5">Secreted protein</fullName>
    </recommendedName>
</protein>
<gene>
    <name evidence="3" type="ORF">AZ78_5153</name>
</gene>